<evidence type="ECO:0000256" key="5">
    <source>
        <dbReference type="ARBA" id="ARBA00023136"/>
    </source>
</evidence>
<evidence type="ECO:0000256" key="2">
    <source>
        <dbReference type="ARBA" id="ARBA00022475"/>
    </source>
</evidence>
<reference evidence="9 11" key="2">
    <citation type="submission" date="2020-10" db="EMBL/GenBank/DDBJ databases">
        <title>Janibacter indicus TT2 genome sequence.</title>
        <authorList>
            <person name="Lee K."/>
            <person name="Ganzorig M."/>
        </authorList>
    </citation>
    <scope>NUCLEOTIDE SEQUENCE [LARGE SCALE GENOMIC DNA]</scope>
    <source>
        <strain evidence="9 11">TT2</strain>
    </source>
</reference>
<dbReference type="GO" id="GO:0005886">
    <property type="term" value="C:plasma membrane"/>
    <property type="evidence" value="ECO:0007669"/>
    <property type="project" value="UniProtKB-SubCell"/>
</dbReference>
<sequence length="99" mass="10023">MRSRISTRALVVGGLVVCLLLAAVVSTWASGHPDGLEHVAETLGFADAAGDHGAAGSPFADYETKGVGGALSGPVAGIVGVALTGAVMWLVLRLVRRRD</sequence>
<dbReference type="EMBL" id="CP062789">
    <property type="protein sequence ID" value="QOK21860.1"/>
    <property type="molecule type" value="Genomic_DNA"/>
</dbReference>
<dbReference type="AlphaFoldDB" id="A0A1L3MHY0"/>
<dbReference type="KEGG" id="jte:ASJ30_10660"/>
<evidence type="ECO:0000313" key="9">
    <source>
        <dbReference type="EMBL" id="QOK21860.1"/>
    </source>
</evidence>
<keyword evidence="10" id="KW-1185">Reference proteome</keyword>
<dbReference type="Proteomes" id="UP000182938">
    <property type="component" value="Chromosome"/>
</dbReference>
<evidence type="ECO:0000313" key="8">
    <source>
        <dbReference type="EMBL" id="APH01928.1"/>
    </source>
</evidence>
<name>A0A1L3MHY0_9MICO</name>
<keyword evidence="3 6" id="KW-0812">Transmembrane</keyword>
<evidence type="ECO:0000256" key="4">
    <source>
        <dbReference type="ARBA" id="ARBA00022989"/>
    </source>
</evidence>
<evidence type="ECO:0000259" key="7">
    <source>
        <dbReference type="Pfam" id="PF13190"/>
    </source>
</evidence>
<evidence type="ECO:0000256" key="6">
    <source>
        <dbReference type="SAM" id="Phobius"/>
    </source>
</evidence>
<evidence type="ECO:0000256" key="1">
    <source>
        <dbReference type="ARBA" id="ARBA00004236"/>
    </source>
</evidence>
<evidence type="ECO:0000313" key="10">
    <source>
        <dbReference type="Proteomes" id="UP000182938"/>
    </source>
</evidence>
<gene>
    <name evidence="8" type="ORF">ASJ30_10660</name>
    <name evidence="9" type="ORF">IGS73_12095</name>
</gene>
<keyword evidence="2" id="KW-1003">Cell membrane</keyword>
<dbReference type="RefSeq" id="WP_072625082.1">
    <property type="nucleotide sequence ID" value="NZ_CP013290.1"/>
</dbReference>
<keyword evidence="5 6" id="KW-0472">Membrane</keyword>
<proteinExistence type="predicted"/>
<reference evidence="8 10" key="1">
    <citation type="submission" date="2015-11" db="EMBL/GenBank/DDBJ databases">
        <authorList>
            <person name="Zhang Y."/>
            <person name="Guo Z."/>
        </authorList>
    </citation>
    <scope>NUCLEOTIDE SEQUENCE [LARGE SCALE GENOMIC DNA]</scope>
    <source>
        <strain evidence="8 10">YFY001</strain>
    </source>
</reference>
<evidence type="ECO:0000256" key="3">
    <source>
        <dbReference type="ARBA" id="ARBA00022692"/>
    </source>
</evidence>
<dbReference type="Pfam" id="PF13190">
    <property type="entry name" value="PDGLE"/>
    <property type="match status" value="1"/>
</dbReference>
<feature type="transmembrane region" description="Helical" evidence="6">
    <location>
        <begin position="75"/>
        <end position="95"/>
    </location>
</feature>
<evidence type="ECO:0000313" key="11">
    <source>
        <dbReference type="Proteomes" id="UP000593998"/>
    </source>
</evidence>
<dbReference type="EMBL" id="CP013290">
    <property type="protein sequence ID" value="APH01928.1"/>
    <property type="molecule type" value="Genomic_DNA"/>
</dbReference>
<accession>A0A1L3MHY0</accession>
<dbReference type="InterPro" id="IPR025937">
    <property type="entry name" value="PDGLE_dom"/>
</dbReference>
<feature type="domain" description="PDGLE" evidence="7">
    <location>
        <begin position="8"/>
        <end position="97"/>
    </location>
</feature>
<organism evidence="8 10">
    <name type="scientific">Janibacter indicus</name>
    <dbReference type="NCBI Taxonomy" id="857417"/>
    <lineage>
        <taxon>Bacteria</taxon>
        <taxon>Bacillati</taxon>
        <taxon>Actinomycetota</taxon>
        <taxon>Actinomycetes</taxon>
        <taxon>Micrococcales</taxon>
        <taxon>Intrasporangiaceae</taxon>
        <taxon>Janibacter</taxon>
    </lineage>
</organism>
<keyword evidence="4 6" id="KW-1133">Transmembrane helix</keyword>
<comment type="subcellular location">
    <subcellularLocation>
        <location evidence="1">Cell membrane</location>
    </subcellularLocation>
</comment>
<protein>
    <submittedName>
        <fullName evidence="8">Cobalt ABC transporter permease</fullName>
    </submittedName>
    <submittedName>
        <fullName evidence="9">PDGLE domain-containing protein</fullName>
    </submittedName>
</protein>
<dbReference type="Proteomes" id="UP000593998">
    <property type="component" value="Chromosome"/>
</dbReference>